<reference evidence="4" key="2">
    <citation type="submission" date="2021-03" db="UniProtKB">
        <authorList>
            <consortium name="EnsemblPlants"/>
        </authorList>
    </citation>
    <scope>IDENTIFICATION</scope>
</reference>
<accession>A0A803KV90</accession>
<evidence type="ECO:0000259" key="2">
    <source>
        <dbReference type="Pfam" id="PF00646"/>
    </source>
</evidence>
<sequence length="767" mass="88545">MEKTKVEDYWCLPPAERSPYLVYTLRNVCGDDDDDESKPTQTFCTIDEGNDVSDYSYIKSIPQLRGKFICASCHGWLILGDFVDKFLYYLWNPLTLELIALPPLPNSAYTDDEALEIYGDLEKYRAYTLITLGDEDLEKNSVGNNVSVVLLFFDDKVFSYRLSSKSSSDISSNWINHGLELFGKKLTIHNVITVNKVVYAWAHKYYREDIDGPDRSSILLSIEVANDATDSFTIKSLQMDPLPQNGLVSSDKLVDYWVESCGHVYYIWYLVRRCMDCRIRMVKIYELDLVGNKWVEVKSLDGRAFFLGQDCSTWCWGSNSGDGSGCVRGDCIYFPVPKREYFDNTIYYCYSLNEGALSMKLFRSELSRHYAPIWLNLMPQYHSLLGVQDMKGKELTQIKENVDGLDCEMISYSTSYDECHREENKRRGKRPQLSELPLHLIYLISKYMHLFDLWNFRVSCKTFHDAVSQPQHRTNNMLPLFVVLKNDGRSCEIIDPSLDYSCSSILQLSSDPFAIEFFKDGWLVISVDSKTQLKYYNPFSRVSGDFPSDVDIHRFTRIGFSTYPTSPDCVTVAIDNSIPCAVKIYCIKYGDESWDSFMFRRRLNFFFGSSSPIYIAGTFYILDAVGNLGAYILIDGKGSWRVYNRPYIIGNLKRTRAYLVESDGEPHFVCIRDDWGPWVKVFKFNLLQVKWLEVKSLGNHSFFLSHTFSFSVEITKAGMQNRIYLSRLKGNGILFYSLETHKYHVLGTEDSMEHFSGTQEPMQCCWL</sequence>
<proteinExistence type="predicted"/>
<dbReference type="SUPFAM" id="SSF81383">
    <property type="entry name" value="F-box domain"/>
    <property type="match status" value="1"/>
</dbReference>
<dbReference type="InterPro" id="IPR005174">
    <property type="entry name" value="KIB1-4_b-propeller"/>
</dbReference>
<dbReference type="RefSeq" id="XP_021754968.1">
    <property type="nucleotide sequence ID" value="XM_021899276.1"/>
</dbReference>
<feature type="domain" description="KIB1-4 beta-propeller" evidence="3">
    <location>
        <begin position="59"/>
        <end position="335"/>
    </location>
</feature>
<dbReference type="InterPro" id="IPR036047">
    <property type="entry name" value="F-box-like_dom_sf"/>
</dbReference>
<evidence type="ECO:0000313" key="4">
    <source>
        <dbReference type="EnsemblPlants" id="AUR62002948-RA:cds"/>
    </source>
</evidence>
<dbReference type="RefSeq" id="XP_021754974.1">
    <property type="nucleotide sequence ID" value="XM_021899282.1"/>
</dbReference>
<dbReference type="OrthoDB" id="1863935at2759"/>
<dbReference type="RefSeq" id="XP_021754980.1">
    <property type="nucleotide sequence ID" value="XM_021899288.1"/>
</dbReference>
<dbReference type="KEGG" id="cqi:110720265"/>
<organism evidence="4 5">
    <name type="scientific">Chenopodium quinoa</name>
    <name type="common">Quinoa</name>
    <dbReference type="NCBI Taxonomy" id="63459"/>
    <lineage>
        <taxon>Eukaryota</taxon>
        <taxon>Viridiplantae</taxon>
        <taxon>Streptophyta</taxon>
        <taxon>Embryophyta</taxon>
        <taxon>Tracheophyta</taxon>
        <taxon>Spermatophyta</taxon>
        <taxon>Magnoliopsida</taxon>
        <taxon>eudicotyledons</taxon>
        <taxon>Gunneridae</taxon>
        <taxon>Pentapetalae</taxon>
        <taxon>Caryophyllales</taxon>
        <taxon>Chenopodiaceae</taxon>
        <taxon>Chenopodioideae</taxon>
        <taxon>Atripliceae</taxon>
        <taxon>Chenopodium</taxon>
    </lineage>
</organism>
<dbReference type="InterPro" id="IPR001810">
    <property type="entry name" value="F-box_dom"/>
</dbReference>
<dbReference type="Gramene" id="AUR62002948-RA">
    <property type="protein sequence ID" value="AUR62002948-RA:cds"/>
    <property type="gene ID" value="AUR62002948"/>
</dbReference>
<feature type="domain" description="F-box" evidence="2">
    <location>
        <begin position="433"/>
        <end position="470"/>
    </location>
</feature>
<evidence type="ECO:0000259" key="3">
    <source>
        <dbReference type="Pfam" id="PF03478"/>
    </source>
</evidence>
<dbReference type="AlphaFoldDB" id="A0A803KV90"/>
<evidence type="ECO:0000313" key="5">
    <source>
        <dbReference type="Proteomes" id="UP000596660"/>
    </source>
</evidence>
<dbReference type="Pfam" id="PF00646">
    <property type="entry name" value="F-box"/>
    <property type="match status" value="1"/>
</dbReference>
<evidence type="ECO:0008006" key="6">
    <source>
        <dbReference type="Google" id="ProtNLM"/>
    </source>
</evidence>
<keyword evidence="5" id="KW-1185">Reference proteome</keyword>
<keyword evidence="1" id="KW-1133">Transmembrane helix</keyword>
<feature type="transmembrane region" description="Helical" evidence="1">
    <location>
        <begin position="613"/>
        <end position="634"/>
    </location>
</feature>
<dbReference type="GeneID" id="110720265"/>
<dbReference type="Pfam" id="PF03478">
    <property type="entry name" value="Beta-prop_KIB1-4"/>
    <property type="match status" value="2"/>
</dbReference>
<keyword evidence="1" id="KW-0472">Membrane</keyword>
<dbReference type="EnsemblPlants" id="AUR62002948-RA">
    <property type="protein sequence ID" value="AUR62002948-RA:cds"/>
    <property type="gene ID" value="AUR62002948"/>
</dbReference>
<protein>
    <recommendedName>
        <fullName evidence="6">F-box domain-containing protein</fullName>
    </recommendedName>
</protein>
<dbReference type="Proteomes" id="UP000596660">
    <property type="component" value="Unplaced"/>
</dbReference>
<reference evidence="4" key="1">
    <citation type="journal article" date="2017" name="Nature">
        <title>The genome of Chenopodium quinoa.</title>
        <authorList>
            <person name="Jarvis D.E."/>
            <person name="Ho Y.S."/>
            <person name="Lightfoot D.J."/>
            <person name="Schmoeckel S.M."/>
            <person name="Li B."/>
            <person name="Borm T.J.A."/>
            <person name="Ohyanagi H."/>
            <person name="Mineta K."/>
            <person name="Michell C.T."/>
            <person name="Saber N."/>
            <person name="Kharbatia N.M."/>
            <person name="Rupper R.R."/>
            <person name="Sharp A.R."/>
            <person name="Dally N."/>
            <person name="Boughton B.A."/>
            <person name="Woo Y.H."/>
            <person name="Gao G."/>
            <person name="Schijlen E.G.W.M."/>
            <person name="Guo X."/>
            <person name="Momin A.A."/>
            <person name="Negrao S."/>
            <person name="Al-Babili S."/>
            <person name="Gehring C."/>
            <person name="Roessner U."/>
            <person name="Jung C."/>
            <person name="Murphy K."/>
            <person name="Arold S.T."/>
            <person name="Gojobori T."/>
            <person name="van der Linden C.G."/>
            <person name="van Loo E.N."/>
            <person name="Jellen E.N."/>
            <person name="Maughan P.J."/>
            <person name="Tester M."/>
        </authorList>
    </citation>
    <scope>NUCLEOTIDE SEQUENCE [LARGE SCALE GENOMIC DNA]</scope>
    <source>
        <strain evidence="4">cv. PI 614886</strain>
    </source>
</reference>
<evidence type="ECO:0000256" key="1">
    <source>
        <dbReference type="SAM" id="Phobius"/>
    </source>
</evidence>
<dbReference type="RefSeq" id="XP_021754963.1">
    <property type="nucleotide sequence ID" value="XM_021899271.1"/>
</dbReference>
<dbReference type="PANTHER" id="PTHR33127">
    <property type="entry name" value="TRANSMEMBRANE PROTEIN"/>
    <property type="match status" value="1"/>
</dbReference>
<name>A0A803KV90_CHEQI</name>
<feature type="domain" description="KIB1-4 beta-propeller" evidence="3">
    <location>
        <begin position="519"/>
        <end position="736"/>
    </location>
</feature>
<keyword evidence="1" id="KW-0812">Transmembrane</keyword>
<gene>
    <name evidence="4" type="primary">LOC110720265</name>
</gene>
<dbReference type="PANTHER" id="PTHR33127:SF69">
    <property type="entry name" value="OS09G0340800 PROTEIN"/>
    <property type="match status" value="1"/>
</dbReference>